<organism evidence="2 3">
    <name type="scientific">Armadillidium nasatum</name>
    <dbReference type="NCBI Taxonomy" id="96803"/>
    <lineage>
        <taxon>Eukaryota</taxon>
        <taxon>Metazoa</taxon>
        <taxon>Ecdysozoa</taxon>
        <taxon>Arthropoda</taxon>
        <taxon>Crustacea</taxon>
        <taxon>Multicrustacea</taxon>
        <taxon>Malacostraca</taxon>
        <taxon>Eumalacostraca</taxon>
        <taxon>Peracarida</taxon>
        <taxon>Isopoda</taxon>
        <taxon>Oniscidea</taxon>
        <taxon>Crinocheta</taxon>
        <taxon>Armadillidiidae</taxon>
        <taxon>Armadillidium</taxon>
    </lineage>
</organism>
<keyword evidence="3" id="KW-1185">Reference proteome</keyword>
<feature type="compositionally biased region" description="Low complexity" evidence="1">
    <location>
        <begin position="123"/>
        <end position="137"/>
    </location>
</feature>
<proteinExistence type="predicted"/>
<protein>
    <submittedName>
        <fullName evidence="2">Uncharacterized protein</fullName>
    </submittedName>
</protein>
<dbReference type="Proteomes" id="UP000326759">
    <property type="component" value="Unassembled WGS sequence"/>
</dbReference>
<dbReference type="AlphaFoldDB" id="A0A5N5SQU4"/>
<feature type="region of interest" description="Disordered" evidence="1">
    <location>
        <begin position="85"/>
        <end position="137"/>
    </location>
</feature>
<name>A0A5N5SQU4_9CRUS</name>
<evidence type="ECO:0000313" key="2">
    <source>
        <dbReference type="EMBL" id="KAB7496504.1"/>
    </source>
</evidence>
<feature type="compositionally biased region" description="Polar residues" evidence="1">
    <location>
        <begin position="112"/>
        <end position="122"/>
    </location>
</feature>
<gene>
    <name evidence="2" type="ORF">Anas_00902</name>
</gene>
<accession>A0A5N5SQU4</accession>
<reference evidence="2 3" key="1">
    <citation type="journal article" date="2019" name="PLoS Biol.">
        <title>Sex chromosomes control vertical transmission of feminizing Wolbachia symbionts in an isopod.</title>
        <authorList>
            <person name="Becking T."/>
            <person name="Chebbi M.A."/>
            <person name="Giraud I."/>
            <person name="Moumen B."/>
            <person name="Laverre T."/>
            <person name="Caubet Y."/>
            <person name="Peccoud J."/>
            <person name="Gilbert C."/>
            <person name="Cordaux R."/>
        </authorList>
    </citation>
    <scope>NUCLEOTIDE SEQUENCE [LARGE SCALE GENOMIC DNA]</scope>
    <source>
        <strain evidence="2">ANa2</strain>
        <tissue evidence="2">Whole body excluding digestive tract and cuticle</tissue>
    </source>
</reference>
<sequence length="205" mass="22734">MFSATNGKDDKTGDESFNMNSETESLDKNEHFEYVVNHVLKTLETVPDIVSTCSALKNLYLYLTSYDPLSKEKFNLSSLVLSKNVSEETSSSDSRHREKSDSSSSGEETLKEFSSMNTSSHYNSDTDTLTNLNSLNPSTLTNKVDNHISDDIENRINGNSVELSVGVDCNANPETSESILQNDTFLSHSPEITKFIPRLPSETSL</sequence>
<comment type="caution">
    <text evidence="2">The sequence shown here is derived from an EMBL/GenBank/DDBJ whole genome shotgun (WGS) entry which is preliminary data.</text>
</comment>
<evidence type="ECO:0000256" key="1">
    <source>
        <dbReference type="SAM" id="MobiDB-lite"/>
    </source>
</evidence>
<feature type="region of interest" description="Disordered" evidence="1">
    <location>
        <begin position="1"/>
        <end position="24"/>
    </location>
</feature>
<dbReference type="EMBL" id="SEYY01021290">
    <property type="protein sequence ID" value="KAB7496504.1"/>
    <property type="molecule type" value="Genomic_DNA"/>
</dbReference>
<evidence type="ECO:0000313" key="3">
    <source>
        <dbReference type="Proteomes" id="UP000326759"/>
    </source>
</evidence>